<dbReference type="SMART" id="SM00355">
    <property type="entry name" value="ZnF_C2H2"/>
    <property type="match status" value="2"/>
</dbReference>
<evidence type="ECO:0000256" key="1">
    <source>
        <dbReference type="PROSITE-ProRule" id="PRU00042"/>
    </source>
</evidence>
<keyword evidence="5" id="KW-1185">Reference proteome</keyword>
<dbReference type="Proteomes" id="UP001218218">
    <property type="component" value="Unassembled WGS sequence"/>
</dbReference>
<reference evidence="4" key="1">
    <citation type="submission" date="2023-03" db="EMBL/GenBank/DDBJ databases">
        <title>Massive genome expansion in bonnet fungi (Mycena s.s.) driven by repeated elements and novel gene families across ecological guilds.</title>
        <authorList>
            <consortium name="Lawrence Berkeley National Laboratory"/>
            <person name="Harder C.B."/>
            <person name="Miyauchi S."/>
            <person name="Viragh M."/>
            <person name="Kuo A."/>
            <person name="Thoen E."/>
            <person name="Andreopoulos B."/>
            <person name="Lu D."/>
            <person name="Skrede I."/>
            <person name="Drula E."/>
            <person name="Henrissat B."/>
            <person name="Morin E."/>
            <person name="Kohler A."/>
            <person name="Barry K."/>
            <person name="LaButti K."/>
            <person name="Morin E."/>
            <person name="Salamov A."/>
            <person name="Lipzen A."/>
            <person name="Mereny Z."/>
            <person name="Hegedus B."/>
            <person name="Baldrian P."/>
            <person name="Stursova M."/>
            <person name="Weitz H."/>
            <person name="Taylor A."/>
            <person name="Grigoriev I.V."/>
            <person name="Nagy L.G."/>
            <person name="Martin F."/>
            <person name="Kauserud H."/>
        </authorList>
    </citation>
    <scope>NUCLEOTIDE SEQUENCE</scope>
    <source>
        <strain evidence="4">CBHHK002</strain>
    </source>
</reference>
<keyword evidence="1" id="KW-0862">Zinc</keyword>
<dbReference type="Pfam" id="PF00096">
    <property type="entry name" value="zf-C2H2"/>
    <property type="match status" value="1"/>
</dbReference>
<feature type="compositionally biased region" description="Polar residues" evidence="2">
    <location>
        <begin position="208"/>
        <end position="230"/>
    </location>
</feature>
<sequence>MDATATRASVFVNGGVNNVPKPPTFIYADAELHKLLTSFYTHQPCVFQFDPSAVKDYVPNITPETVRTAEQRRHDRLYGVKHFLPSPSHSFAVAKYPSNENEQNGHGGMIPLTPKPSLECQLFGWDKDVAPPPMIRYSALPDPWMLPIVDAPLVICPQSIIQSSRAITQSSNPRPPPVQSVSRSTKPLPLRALQNSVTGFAHSLNTCRAPTQSSPYPTISLPSGTRQTGISVPATAAQLSNPRPPSESSLPLRTLQSGIPLPPATPATRAIVAQTNSRPASRPTIPLLLRVLQNDRPPLPPTSSRSPSSSSFASESDYSAPGDDGGATGGKRKAVNPPSYHPAKRSPLASEPNAAPSRSAAKPAPLKCGIDACPETFPTKRALQRHQQRHLHSRQRISCSGCPAAFGRVEDLHAHLAHHAPCTTENAARLLQMFYFQPEVIAINPAAAAQKDLMGYWRRFLEVVAVSGGRGRRRETSN</sequence>
<protein>
    <recommendedName>
        <fullName evidence="3">C2H2-type domain-containing protein</fullName>
    </recommendedName>
</protein>
<dbReference type="EMBL" id="JARIHO010000032">
    <property type="protein sequence ID" value="KAJ7334709.1"/>
    <property type="molecule type" value="Genomic_DNA"/>
</dbReference>
<dbReference type="GO" id="GO:0008270">
    <property type="term" value="F:zinc ion binding"/>
    <property type="evidence" value="ECO:0007669"/>
    <property type="project" value="UniProtKB-KW"/>
</dbReference>
<dbReference type="PROSITE" id="PS00028">
    <property type="entry name" value="ZINC_FINGER_C2H2_1"/>
    <property type="match status" value="2"/>
</dbReference>
<feature type="compositionally biased region" description="Low complexity" evidence="2">
    <location>
        <begin position="246"/>
        <end position="255"/>
    </location>
</feature>
<dbReference type="InterPro" id="IPR013087">
    <property type="entry name" value="Znf_C2H2_type"/>
</dbReference>
<comment type="caution">
    <text evidence="4">The sequence shown here is derived from an EMBL/GenBank/DDBJ whole genome shotgun (WGS) entry which is preliminary data.</text>
</comment>
<proteinExistence type="predicted"/>
<feature type="region of interest" description="Disordered" evidence="2">
    <location>
        <begin position="165"/>
        <end position="187"/>
    </location>
</feature>
<evidence type="ECO:0000259" key="3">
    <source>
        <dbReference type="PROSITE" id="PS50157"/>
    </source>
</evidence>
<keyword evidence="1" id="KW-0863">Zinc-finger</keyword>
<feature type="domain" description="C2H2-type" evidence="3">
    <location>
        <begin position="366"/>
        <end position="397"/>
    </location>
</feature>
<dbReference type="AlphaFoldDB" id="A0AAD6ZR74"/>
<feature type="compositionally biased region" description="Low complexity" evidence="2">
    <location>
        <begin position="302"/>
        <end position="319"/>
    </location>
</feature>
<organism evidence="4 5">
    <name type="scientific">Mycena albidolilacea</name>
    <dbReference type="NCBI Taxonomy" id="1033008"/>
    <lineage>
        <taxon>Eukaryota</taxon>
        <taxon>Fungi</taxon>
        <taxon>Dikarya</taxon>
        <taxon>Basidiomycota</taxon>
        <taxon>Agaricomycotina</taxon>
        <taxon>Agaricomycetes</taxon>
        <taxon>Agaricomycetidae</taxon>
        <taxon>Agaricales</taxon>
        <taxon>Marasmiineae</taxon>
        <taxon>Mycenaceae</taxon>
        <taxon>Mycena</taxon>
    </lineage>
</organism>
<accession>A0AAD6ZR74</accession>
<evidence type="ECO:0000256" key="2">
    <source>
        <dbReference type="SAM" id="MobiDB-lite"/>
    </source>
</evidence>
<name>A0AAD6ZR74_9AGAR</name>
<evidence type="ECO:0000313" key="5">
    <source>
        <dbReference type="Proteomes" id="UP001218218"/>
    </source>
</evidence>
<feature type="region of interest" description="Disordered" evidence="2">
    <location>
        <begin position="208"/>
        <end position="265"/>
    </location>
</feature>
<dbReference type="Gene3D" id="3.30.160.60">
    <property type="entry name" value="Classic Zinc Finger"/>
    <property type="match status" value="1"/>
</dbReference>
<dbReference type="SUPFAM" id="SSF57667">
    <property type="entry name" value="beta-beta-alpha zinc fingers"/>
    <property type="match status" value="1"/>
</dbReference>
<evidence type="ECO:0000313" key="4">
    <source>
        <dbReference type="EMBL" id="KAJ7334709.1"/>
    </source>
</evidence>
<feature type="compositionally biased region" description="Low complexity" evidence="2">
    <location>
        <begin position="352"/>
        <end position="365"/>
    </location>
</feature>
<dbReference type="PROSITE" id="PS50157">
    <property type="entry name" value="ZINC_FINGER_C2H2_2"/>
    <property type="match status" value="1"/>
</dbReference>
<feature type="region of interest" description="Disordered" evidence="2">
    <location>
        <begin position="294"/>
        <end position="365"/>
    </location>
</feature>
<dbReference type="InterPro" id="IPR036236">
    <property type="entry name" value="Znf_C2H2_sf"/>
</dbReference>
<keyword evidence="1" id="KW-0479">Metal-binding</keyword>
<gene>
    <name evidence="4" type="ORF">DFH08DRAFT_1083289</name>
</gene>